<feature type="region of interest" description="Disordered" evidence="1">
    <location>
        <begin position="1"/>
        <end position="63"/>
    </location>
</feature>
<dbReference type="EMBL" id="QNUK01000022">
    <property type="protein sequence ID" value="KAF5907468.1"/>
    <property type="molecule type" value="Genomic_DNA"/>
</dbReference>
<dbReference type="Proteomes" id="UP000727407">
    <property type="component" value="Unassembled WGS sequence"/>
</dbReference>
<comment type="caution">
    <text evidence="2">The sequence shown here is derived from an EMBL/GenBank/DDBJ whole genome shotgun (WGS) entry which is preliminary data.</text>
</comment>
<sequence>MERSRLRARRVSHKLGKSINNPISDTQTASPEGLNSVSRALCVPPSTDQSDSPLQSHSPIRFSKVSLSEKGDFSTIRHAAIH</sequence>
<protein>
    <submittedName>
        <fullName evidence="2">Putative nucleolar GTP-binding protein 1</fullName>
    </submittedName>
</protein>
<evidence type="ECO:0000313" key="2">
    <source>
        <dbReference type="EMBL" id="KAF5907468.1"/>
    </source>
</evidence>
<evidence type="ECO:0000313" key="3">
    <source>
        <dbReference type="Proteomes" id="UP000727407"/>
    </source>
</evidence>
<feature type="compositionally biased region" description="Polar residues" evidence="1">
    <location>
        <begin position="46"/>
        <end position="58"/>
    </location>
</feature>
<feature type="compositionally biased region" description="Polar residues" evidence="1">
    <location>
        <begin position="18"/>
        <end position="38"/>
    </location>
</feature>
<organism evidence="2 3">
    <name type="scientific">Clarias magur</name>
    <name type="common">Asian catfish</name>
    <name type="synonym">Macropteronotus magur</name>
    <dbReference type="NCBI Taxonomy" id="1594786"/>
    <lineage>
        <taxon>Eukaryota</taxon>
        <taxon>Metazoa</taxon>
        <taxon>Chordata</taxon>
        <taxon>Craniata</taxon>
        <taxon>Vertebrata</taxon>
        <taxon>Euteleostomi</taxon>
        <taxon>Actinopterygii</taxon>
        <taxon>Neopterygii</taxon>
        <taxon>Teleostei</taxon>
        <taxon>Ostariophysi</taxon>
        <taxon>Siluriformes</taxon>
        <taxon>Clariidae</taxon>
        <taxon>Clarias</taxon>
    </lineage>
</organism>
<gene>
    <name evidence="2" type="primary">nog1</name>
    <name evidence="2" type="ORF">DAT39_002888</name>
</gene>
<name>A0A8J4UE16_CLAMG</name>
<dbReference type="AlphaFoldDB" id="A0A8J4UE16"/>
<reference evidence="2" key="1">
    <citation type="submission" date="2020-07" db="EMBL/GenBank/DDBJ databases">
        <title>Clarias magur genome sequencing, assembly and annotation.</title>
        <authorList>
            <person name="Kushwaha B."/>
            <person name="Kumar R."/>
            <person name="Das P."/>
            <person name="Joshi C.G."/>
            <person name="Kumar D."/>
            <person name="Nagpure N.S."/>
            <person name="Pandey M."/>
            <person name="Agarwal S."/>
            <person name="Srivastava S."/>
            <person name="Singh M."/>
            <person name="Sahoo L."/>
            <person name="Jayasankar P."/>
            <person name="Meher P.K."/>
            <person name="Koringa P.G."/>
            <person name="Iquebal M.A."/>
            <person name="Das S.P."/>
            <person name="Bit A."/>
            <person name="Patnaik S."/>
            <person name="Patel N."/>
            <person name="Shah T.M."/>
            <person name="Hinsu A."/>
            <person name="Jena J.K."/>
        </authorList>
    </citation>
    <scope>NUCLEOTIDE SEQUENCE</scope>
    <source>
        <strain evidence="2">CIFAMagur01</strain>
        <tissue evidence="2">Testis</tissue>
    </source>
</reference>
<feature type="compositionally biased region" description="Basic residues" evidence="1">
    <location>
        <begin position="1"/>
        <end position="16"/>
    </location>
</feature>
<accession>A0A8J4UE16</accession>
<evidence type="ECO:0000256" key="1">
    <source>
        <dbReference type="SAM" id="MobiDB-lite"/>
    </source>
</evidence>
<keyword evidence="3" id="KW-1185">Reference proteome</keyword>
<feature type="non-terminal residue" evidence="2">
    <location>
        <position position="82"/>
    </location>
</feature>
<proteinExistence type="predicted"/>